<protein>
    <recommendedName>
        <fullName evidence="3">Transmembrane protein</fullName>
    </recommendedName>
</protein>
<sequence length="513" mass="56652">TYVMKANSQCSDYCFLPSIIYDFFWCGTCVEFGFDYLQTYTSLCTDNCALPNAISGQYCGTCESLNQSGVTLRSDQSCVLDCDAVNGSICETRGSNFCKFVRQNTCLLANTYQFQYVVGSYSYCDQSCQLIEAQSGLTLFTEGTECVLSCTSSIYSISANNRLCSPQCVLPFGLTSGVSGMSMCSSCTTSYINISTHFCSADCSAEEAIDQVATNLWTCGDSCGDLGYIGQYVNRSSRYCQDSCVYYNLSSLHCEDLQSVNCPFYDQTSNKTCTLQCVPAMYDDGLKCVATCELPSIEQAQIDGSTLCHECTYVMKANLQCTESCSFPYINHDQFYCGLCSEFQIQYVDVQLQSCVVECDKSVYNEFCSQFCYQISAALFNNQLQCVSQCDYYATNLTFCDTPGSDSCPVVQYNTCSIACTGFQKVQNYVCATNQAIIIGIFTGGTALLTVVVASTIIIHKKVVSKKRQSKAKTTSNKTTSRKELIINSKAQQQQKSSKQIKMNQTIRKFVDV</sequence>
<feature type="non-terminal residue" evidence="2">
    <location>
        <position position="1"/>
    </location>
</feature>
<name>A0A146K2H8_9EUKA</name>
<evidence type="ECO:0000256" key="1">
    <source>
        <dbReference type="SAM" id="Phobius"/>
    </source>
</evidence>
<evidence type="ECO:0000313" key="2">
    <source>
        <dbReference type="EMBL" id="JAP89821.1"/>
    </source>
</evidence>
<organism evidence="2">
    <name type="scientific">Trepomonas sp. PC1</name>
    <dbReference type="NCBI Taxonomy" id="1076344"/>
    <lineage>
        <taxon>Eukaryota</taxon>
        <taxon>Metamonada</taxon>
        <taxon>Diplomonadida</taxon>
        <taxon>Hexamitidae</taxon>
        <taxon>Hexamitinae</taxon>
        <taxon>Trepomonas</taxon>
    </lineage>
</organism>
<feature type="transmembrane region" description="Helical" evidence="1">
    <location>
        <begin position="436"/>
        <end position="459"/>
    </location>
</feature>
<accession>A0A146K2H8</accession>
<proteinExistence type="predicted"/>
<gene>
    <name evidence="2" type="ORF">TPC1_30684</name>
</gene>
<keyword evidence="1" id="KW-1133">Transmembrane helix</keyword>
<dbReference type="AlphaFoldDB" id="A0A146K2H8"/>
<keyword evidence="1" id="KW-0812">Transmembrane</keyword>
<evidence type="ECO:0008006" key="3">
    <source>
        <dbReference type="Google" id="ProtNLM"/>
    </source>
</evidence>
<reference evidence="2" key="1">
    <citation type="submission" date="2015-07" db="EMBL/GenBank/DDBJ databases">
        <title>Adaptation to a free-living lifestyle via gene acquisitions in the diplomonad Trepomonas sp. PC1.</title>
        <authorList>
            <person name="Xu F."/>
            <person name="Jerlstrom-Hultqvist J."/>
            <person name="Kolisko M."/>
            <person name="Simpson A.G.B."/>
            <person name="Roger A.J."/>
            <person name="Svard S.G."/>
            <person name="Andersson J.O."/>
        </authorList>
    </citation>
    <scope>NUCLEOTIDE SEQUENCE</scope>
    <source>
        <strain evidence="2">PC1</strain>
    </source>
</reference>
<dbReference type="EMBL" id="GDID01006785">
    <property type="protein sequence ID" value="JAP89821.1"/>
    <property type="molecule type" value="Transcribed_RNA"/>
</dbReference>
<keyword evidence="1" id="KW-0472">Membrane</keyword>